<evidence type="ECO:0000256" key="1">
    <source>
        <dbReference type="SAM" id="Phobius"/>
    </source>
</evidence>
<reference evidence="2" key="1">
    <citation type="journal article" date="2015" name="Nature">
        <title>Complex archaea that bridge the gap between prokaryotes and eukaryotes.</title>
        <authorList>
            <person name="Spang A."/>
            <person name="Saw J.H."/>
            <person name="Jorgensen S.L."/>
            <person name="Zaremba-Niedzwiedzka K."/>
            <person name="Martijn J."/>
            <person name="Lind A.E."/>
            <person name="van Eijk R."/>
            <person name="Schleper C."/>
            <person name="Guy L."/>
            <person name="Ettema T.J."/>
        </authorList>
    </citation>
    <scope>NUCLEOTIDE SEQUENCE</scope>
</reference>
<keyword evidence="1" id="KW-1133">Transmembrane helix</keyword>
<keyword evidence="1" id="KW-0472">Membrane</keyword>
<name>A0A0F9S0A2_9ZZZZ</name>
<organism evidence="2">
    <name type="scientific">marine sediment metagenome</name>
    <dbReference type="NCBI Taxonomy" id="412755"/>
    <lineage>
        <taxon>unclassified sequences</taxon>
        <taxon>metagenomes</taxon>
        <taxon>ecological metagenomes</taxon>
    </lineage>
</organism>
<gene>
    <name evidence="2" type="ORF">LCGC14_0514690</name>
</gene>
<proteinExistence type="predicted"/>
<accession>A0A0F9S0A2</accession>
<evidence type="ECO:0000313" key="2">
    <source>
        <dbReference type="EMBL" id="KKN62190.1"/>
    </source>
</evidence>
<dbReference type="AlphaFoldDB" id="A0A0F9S0A2"/>
<keyword evidence="1" id="KW-0812">Transmembrane</keyword>
<protein>
    <submittedName>
        <fullName evidence="2">Uncharacterized protein</fullName>
    </submittedName>
</protein>
<sequence>MKPAERDDLLIRLDERSNNMYRVLTESDDSISKKIDILIEHNARQNGWIIKNTVYRRILVTVTGTLVTALILHLLNVY</sequence>
<dbReference type="EMBL" id="LAZR01000633">
    <property type="protein sequence ID" value="KKN62190.1"/>
    <property type="molecule type" value="Genomic_DNA"/>
</dbReference>
<comment type="caution">
    <text evidence="2">The sequence shown here is derived from an EMBL/GenBank/DDBJ whole genome shotgun (WGS) entry which is preliminary data.</text>
</comment>
<feature type="transmembrane region" description="Helical" evidence="1">
    <location>
        <begin position="54"/>
        <end position="75"/>
    </location>
</feature>